<dbReference type="EMBL" id="PKMF04000732">
    <property type="protein sequence ID" value="KAK7820610.1"/>
    <property type="molecule type" value="Genomic_DNA"/>
</dbReference>
<gene>
    <name evidence="1" type="ORF">CFP56_038687</name>
</gene>
<sequence length="37" mass="4062">MDSRNPSMWPPLLSQPILLVPQSASHANVDLGSNQEM</sequence>
<protein>
    <submittedName>
        <fullName evidence="1">Uncharacterized protein</fullName>
    </submittedName>
</protein>
<name>A0AAW0J1A2_QUESU</name>
<evidence type="ECO:0000313" key="2">
    <source>
        <dbReference type="Proteomes" id="UP000237347"/>
    </source>
</evidence>
<proteinExistence type="predicted"/>
<dbReference type="AlphaFoldDB" id="A0AAW0J1A2"/>
<comment type="caution">
    <text evidence="1">The sequence shown here is derived from an EMBL/GenBank/DDBJ whole genome shotgun (WGS) entry which is preliminary data.</text>
</comment>
<reference evidence="1 2" key="1">
    <citation type="journal article" date="2018" name="Sci. Data">
        <title>The draft genome sequence of cork oak.</title>
        <authorList>
            <person name="Ramos A.M."/>
            <person name="Usie A."/>
            <person name="Barbosa P."/>
            <person name="Barros P.M."/>
            <person name="Capote T."/>
            <person name="Chaves I."/>
            <person name="Simoes F."/>
            <person name="Abreu I."/>
            <person name="Carrasquinho I."/>
            <person name="Faro C."/>
            <person name="Guimaraes J.B."/>
            <person name="Mendonca D."/>
            <person name="Nobrega F."/>
            <person name="Rodrigues L."/>
            <person name="Saibo N.J.M."/>
            <person name="Varela M.C."/>
            <person name="Egas C."/>
            <person name="Matos J."/>
            <person name="Miguel C.M."/>
            <person name="Oliveira M.M."/>
            <person name="Ricardo C.P."/>
            <person name="Goncalves S."/>
        </authorList>
    </citation>
    <scope>NUCLEOTIDE SEQUENCE [LARGE SCALE GENOMIC DNA]</scope>
    <source>
        <strain evidence="2">cv. HL8</strain>
    </source>
</reference>
<keyword evidence="2" id="KW-1185">Reference proteome</keyword>
<organism evidence="1 2">
    <name type="scientific">Quercus suber</name>
    <name type="common">Cork oak</name>
    <dbReference type="NCBI Taxonomy" id="58331"/>
    <lineage>
        <taxon>Eukaryota</taxon>
        <taxon>Viridiplantae</taxon>
        <taxon>Streptophyta</taxon>
        <taxon>Embryophyta</taxon>
        <taxon>Tracheophyta</taxon>
        <taxon>Spermatophyta</taxon>
        <taxon>Magnoliopsida</taxon>
        <taxon>eudicotyledons</taxon>
        <taxon>Gunneridae</taxon>
        <taxon>Pentapetalae</taxon>
        <taxon>rosids</taxon>
        <taxon>fabids</taxon>
        <taxon>Fagales</taxon>
        <taxon>Fagaceae</taxon>
        <taxon>Quercus</taxon>
    </lineage>
</organism>
<accession>A0AAW0J1A2</accession>
<dbReference type="Proteomes" id="UP000237347">
    <property type="component" value="Unassembled WGS sequence"/>
</dbReference>
<evidence type="ECO:0000313" key="1">
    <source>
        <dbReference type="EMBL" id="KAK7820610.1"/>
    </source>
</evidence>